<evidence type="ECO:0000313" key="2">
    <source>
        <dbReference type="Proteomes" id="UP000006075"/>
    </source>
</evidence>
<keyword evidence="2" id="KW-1185">Reference proteome</keyword>
<sequence>MVGSIKATIGAIKAMIPNSDATTIHKVGIMVYKDVIADLRQRPIVSKHGRQNRRMFSKGWKQPGKHVQAFLLP</sequence>
<accession>K0Z344</accession>
<dbReference type="HOGENOM" id="CLU_2696221_0_0_11"/>
<dbReference type="AlphaFoldDB" id="K0Z344"/>
<comment type="caution">
    <text evidence="1">The sequence shown here is derived from an EMBL/GenBank/DDBJ whole genome shotgun (WGS) entry which is preliminary data.</text>
</comment>
<proteinExistence type="predicted"/>
<dbReference type="EMBL" id="AGWP01000005">
    <property type="protein sequence ID" value="EJZ86529.1"/>
    <property type="molecule type" value="Genomic_DNA"/>
</dbReference>
<reference evidence="1 2" key="1">
    <citation type="submission" date="2012-07" db="EMBL/GenBank/DDBJ databases">
        <title>The Genome Sequence of Actinomyces neuii subsp. anitratus BVS029A5.</title>
        <authorList>
            <consortium name="The Broad Institute Genome Sequencing Platform"/>
            <person name="Earl A."/>
            <person name="Ward D."/>
            <person name="Feldgarden M."/>
            <person name="Gevers D."/>
            <person name="Saerens B."/>
            <person name="Vaneechoutte M."/>
            <person name="Walker B."/>
            <person name="Young S.K."/>
            <person name="Zeng Q."/>
            <person name="Gargeya S."/>
            <person name="Fitzgerald M."/>
            <person name="Haas B."/>
            <person name="Abouelleil A."/>
            <person name="Alvarado L."/>
            <person name="Arachchi H.M."/>
            <person name="Berlin A."/>
            <person name="Chapman S.B."/>
            <person name="Goldberg J."/>
            <person name="Griggs A."/>
            <person name="Gujja S."/>
            <person name="Hansen M."/>
            <person name="Howarth C."/>
            <person name="Imamovic A."/>
            <person name="Larimer J."/>
            <person name="McCowen C."/>
            <person name="Montmayeur A."/>
            <person name="Murphy C."/>
            <person name="Neiman D."/>
            <person name="Pearson M."/>
            <person name="Priest M."/>
            <person name="Roberts A."/>
            <person name="Saif S."/>
            <person name="Shea T."/>
            <person name="Sisk P."/>
            <person name="Sykes S."/>
            <person name="Wortman J."/>
            <person name="Nusbaum C."/>
            <person name="Birren B."/>
        </authorList>
    </citation>
    <scope>NUCLEOTIDE SEQUENCE [LARGE SCALE GENOMIC DNA]</scope>
    <source>
        <strain evidence="1 2">BVS029A5</strain>
    </source>
</reference>
<protein>
    <submittedName>
        <fullName evidence="1">Uncharacterized protein</fullName>
    </submittedName>
</protein>
<gene>
    <name evidence="1" type="ORF">HMPREF9240_00903</name>
</gene>
<name>K0Z344_9ACTO</name>
<evidence type="ECO:0000313" key="1">
    <source>
        <dbReference type="EMBL" id="EJZ86529.1"/>
    </source>
</evidence>
<dbReference type="Proteomes" id="UP000006075">
    <property type="component" value="Unassembled WGS sequence"/>
</dbReference>
<organism evidence="1 2">
    <name type="scientific">Winkia neuii BV029A5</name>
    <dbReference type="NCBI Taxonomy" id="888439"/>
    <lineage>
        <taxon>Bacteria</taxon>
        <taxon>Bacillati</taxon>
        <taxon>Actinomycetota</taxon>
        <taxon>Actinomycetes</taxon>
        <taxon>Actinomycetales</taxon>
        <taxon>Actinomycetaceae</taxon>
        <taxon>Winkia</taxon>
    </lineage>
</organism>